<keyword evidence="2" id="KW-1185">Reference proteome</keyword>
<gene>
    <name evidence="1" type="ORF">DFR70_11523</name>
</gene>
<proteinExistence type="predicted"/>
<protein>
    <submittedName>
        <fullName evidence="1">Uncharacterized protein</fullName>
    </submittedName>
</protein>
<accession>A0A318JQJ6</accession>
<dbReference type="AlphaFoldDB" id="A0A318JQJ6"/>
<dbReference type="EMBL" id="QJKF01000015">
    <property type="protein sequence ID" value="PXX58051.1"/>
    <property type="molecule type" value="Genomic_DNA"/>
</dbReference>
<organism evidence="1 2">
    <name type="scientific">Nocardia tenerifensis</name>
    <dbReference type="NCBI Taxonomy" id="228006"/>
    <lineage>
        <taxon>Bacteria</taxon>
        <taxon>Bacillati</taxon>
        <taxon>Actinomycetota</taxon>
        <taxon>Actinomycetes</taxon>
        <taxon>Mycobacteriales</taxon>
        <taxon>Nocardiaceae</taxon>
        <taxon>Nocardia</taxon>
    </lineage>
</organism>
<reference evidence="1 2" key="1">
    <citation type="submission" date="2018-05" db="EMBL/GenBank/DDBJ databases">
        <title>Genomic Encyclopedia of Type Strains, Phase IV (KMG-IV): sequencing the most valuable type-strain genomes for metagenomic binning, comparative biology and taxonomic classification.</title>
        <authorList>
            <person name="Goeker M."/>
        </authorList>
    </citation>
    <scope>NUCLEOTIDE SEQUENCE [LARGE SCALE GENOMIC DNA]</scope>
    <source>
        <strain evidence="1 2">DSM 44704</strain>
    </source>
</reference>
<sequence>MAGRFLRAELRLRALIVLNVTMNDRAARVLGVRNGFGGLDPEQGLAPGLRTWVDGGIECRREVVCWAPAPAHADDAPGREFDLTR</sequence>
<dbReference type="Proteomes" id="UP000247569">
    <property type="component" value="Unassembled WGS sequence"/>
</dbReference>
<name>A0A318JQJ6_9NOCA</name>
<comment type="caution">
    <text evidence="1">The sequence shown here is derived from an EMBL/GenBank/DDBJ whole genome shotgun (WGS) entry which is preliminary data.</text>
</comment>
<evidence type="ECO:0000313" key="2">
    <source>
        <dbReference type="Proteomes" id="UP000247569"/>
    </source>
</evidence>
<evidence type="ECO:0000313" key="1">
    <source>
        <dbReference type="EMBL" id="PXX58051.1"/>
    </source>
</evidence>